<feature type="modified residue" description="4-aspartylphosphate" evidence="18">
    <location>
        <position position="1146"/>
    </location>
</feature>
<dbReference type="InterPro" id="IPR005467">
    <property type="entry name" value="His_kinase_dom"/>
</dbReference>
<evidence type="ECO:0000256" key="11">
    <source>
        <dbReference type="ARBA" id="ARBA00022840"/>
    </source>
</evidence>
<dbReference type="GO" id="GO:0005524">
    <property type="term" value="F:ATP binding"/>
    <property type="evidence" value="ECO:0007669"/>
    <property type="project" value="UniProtKB-KW"/>
</dbReference>
<dbReference type="CDD" id="cd17546">
    <property type="entry name" value="REC_hyHK_CKI1_RcsC-like"/>
    <property type="match status" value="1"/>
</dbReference>
<comment type="subcellular location">
    <subcellularLocation>
        <location evidence="2">Cell inner membrane</location>
        <topology evidence="2">Multi-pass membrane protein</topology>
    </subcellularLocation>
</comment>
<dbReference type="SUPFAM" id="SSF47226">
    <property type="entry name" value="Histidine-containing phosphotransfer domain, HPT domain"/>
    <property type="match status" value="1"/>
</dbReference>
<dbReference type="PROSITE" id="PS50109">
    <property type="entry name" value="HIS_KIN"/>
    <property type="match status" value="1"/>
</dbReference>
<organism evidence="25 26">
    <name type="scientific">Candidatus Tenderia electrophaga</name>
    <dbReference type="NCBI Taxonomy" id="1748243"/>
    <lineage>
        <taxon>Bacteria</taxon>
        <taxon>Pseudomonadati</taxon>
        <taxon>Pseudomonadota</taxon>
        <taxon>Gammaproteobacteria</taxon>
        <taxon>Candidatus Tenderiales</taxon>
        <taxon>Candidatus Tenderiaceae</taxon>
        <taxon>Candidatus Tenderia</taxon>
    </lineage>
</organism>
<dbReference type="Pfam" id="PF08447">
    <property type="entry name" value="PAS_3"/>
    <property type="match status" value="1"/>
</dbReference>
<dbReference type="SUPFAM" id="SSF52172">
    <property type="entry name" value="CheY-like"/>
    <property type="match status" value="2"/>
</dbReference>
<dbReference type="GO" id="GO:0005886">
    <property type="term" value="C:plasma membrane"/>
    <property type="evidence" value="ECO:0007669"/>
    <property type="project" value="UniProtKB-SubCell"/>
</dbReference>
<dbReference type="Pfam" id="PF00512">
    <property type="entry name" value="HisKA"/>
    <property type="match status" value="1"/>
</dbReference>
<name>A0A0S2TBF2_9GAMM</name>
<dbReference type="InterPro" id="IPR035919">
    <property type="entry name" value="EAL_sf"/>
</dbReference>
<keyword evidence="26" id="KW-1185">Reference proteome</keyword>
<dbReference type="KEGG" id="tee:Tel_04625"/>
<evidence type="ECO:0000256" key="13">
    <source>
        <dbReference type="ARBA" id="ARBA00023012"/>
    </source>
</evidence>
<evidence type="ECO:0000259" key="22">
    <source>
        <dbReference type="PROSITE" id="PS50113"/>
    </source>
</evidence>
<feature type="domain" description="PAC" evidence="22">
    <location>
        <begin position="505"/>
        <end position="557"/>
    </location>
</feature>
<feature type="domain" description="Response regulatory" evidence="20">
    <location>
        <begin position="1094"/>
        <end position="1216"/>
    </location>
</feature>
<dbReference type="PROSITE" id="PS50883">
    <property type="entry name" value="EAL"/>
    <property type="match status" value="1"/>
</dbReference>
<dbReference type="SUPFAM" id="SSF55785">
    <property type="entry name" value="PYP-like sensor domain (PAS domain)"/>
    <property type="match status" value="3"/>
</dbReference>
<dbReference type="PANTHER" id="PTHR43047:SF64">
    <property type="entry name" value="HISTIDINE KINASE CONTAINING CHEY-HOMOLOGOUS RECEIVER DOMAIN AND PAS DOMAIN-RELATED"/>
    <property type="match status" value="1"/>
</dbReference>
<dbReference type="CDD" id="cd00082">
    <property type="entry name" value="HisKA"/>
    <property type="match status" value="1"/>
</dbReference>
<evidence type="ECO:0000313" key="25">
    <source>
        <dbReference type="EMBL" id="ALP52489.1"/>
    </source>
</evidence>
<evidence type="ECO:0000256" key="6">
    <source>
        <dbReference type="ARBA" id="ARBA00022553"/>
    </source>
</evidence>
<dbReference type="NCBIfam" id="TIGR00229">
    <property type="entry name" value="sensory_box"/>
    <property type="match status" value="3"/>
</dbReference>
<dbReference type="SMART" id="SM00073">
    <property type="entry name" value="HPT"/>
    <property type="match status" value="1"/>
</dbReference>
<dbReference type="Pfam" id="PF01627">
    <property type="entry name" value="Hpt"/>
    <property type="match status" value="1"/>
</dbReference>
<evidence type="ECO:0000256" key="10">
    <source>
        <dbReference type="ARBA" id="ARBA00022777"/>
    </source>
</evidence>
<evidence type="ECO:0000256" key="15">
    <source>
        <dbReference type="ARBA" id="ARBA00059827"/>
    </source>
</evidence>
<dbReference type="PANTHER" id="PTHR43047">
    <property type="entry name" value="TWO-COMPONENT HISTIDINE PROTEIN KINASE"/>
    <property type="match status" value="1"/>
</dbReference>
<keyword evidence="8" id="KW-0812">Transmembrane</keyword>
<evidence type="ECO:0000259" key="21">
    <source>
        <dbReference type="PROSITE" id="PS50112"/>
    </source>
</evidence>
<keyword evidence="4" id="KW-1003">Cell membrane</keyword>
<dbReference type="InterPro" id="IPR036641">
    <property type="entry name" value="HPT_dom_sf"/>
</dbReference>
<dbReference type="SMART" id="SM00086">
    <property type="entry name" value="PAC"/>
    <property type="match status" value="3"/>
</dbReference>
<evidence type="ECO:0000256" key="8">
    <source>
        <dbReference type="ARBA" id="ARBA00022692"/>
    </source>
</evidence>
<dbReference type="Gene3D" id="1.10.287.130">
    <property type="match status" value="1"/>
</dbReference>
<evidence type="ECO:0000259" key="24">
    <source>
        <dbReference type="PROSITE" id="PS50894"/>
    </source>
</evidence>
<feature type="domain" description="HPt" evidence="24">
    <location>
        <begin position="978"/>
        <end position="1071"/>
    </location>
</feature>
<dbReference type="FunFam" id="3.30.565.10:FF:000023">
    <property type="entry name" value="PAS domain-containing sensor histidine kinase"/>
    <property type="match status" value="1"/>
</dbReference>
<dbReference type="Pfam" id="PF02518">
    <property type="entry name" value="HATPase_c"/>
    <property type="match status" value="1"/>
</dbReference>
<keyword evidence="9" id="KW-0547">Nucleotide-binding</keyword>
<dbReference type="FunFam" id="3.30.450.20:FF:000060">
    <property type="entry name" value="Sensor protein FixL"/>
    <property type="match status" value="1"/>
</dbReference>
<dbReference type="Gene3D" id="3.40.50.2300">
    <property type="match status" value="2"/>
</dbReference>
<dbReference type="InterPro" id="IPR001789">
    <property type="entry name" value="Sig_transdc_resp-reg_receiver"/>
</dbReference>
<feature type="domain" description="PAC" evidence="22">
    <location>
        <begin position="376"/>
        <end position="429"/>
    </location>
</feature>
<dbReference type="Gene3D" id="1.20.120.160">
    <property type="entry name" value="HPT domain"/>
    <property type="match status" value="1"/>
</dbReference>
<dbReference type="InterPro" id="IPR000014">
    <property type="entry name" value="PAS"/>
</dbReference>
<dbReference type="Gene3D" id="2.10.70.100">
    <property type="match status" value="1"/>
</dbReference>
<keyword evidence="11" id="KW-0067">ATP-binding</keyword>
<accession>A0A0S2TBF2</accession>
<dbReference type="EC" id="2.7.13.3" evidence="3"/>
<feature type="domain" description="PAS" evidence="21">
    <location>
        <begin position="303"/>
        <end position="352"/>
    </location>
</feature>
<keyword evidence="7" id="KW-0808">Transferase</keyword>
<dbReference type="SMART" id="SM00052">
    <property type="entry name" value="EAL"/>
    <property type="match status" value="1"/>
</dbReference>
<dbReference type="PROSITE" id="PS50894">
    <property type="entry name" value="HPT"/>
    <property type="match status" value="1"/>
</dbReference>
<sequence length="1490" mass="163637">MGLQEANTLLQAINRFQAGFLDDADPDDIFAGLLNDVLALSASEAGFVGEVASTPDGRPRLEMRAVANLSSGAPLPGRIVQAQQALCDLDSLDPLIQQVLTSAEIVSATHPDSASGSLAGVGALSCMPVMSDNTMVGMIGLAKGRGVYAAALVDYLRPLLDSCGRIITRMRAERRRDDAQARLDATVATAVDAIVVIDAKGLIRSCNPAVERMFGYRADELIGKNVNQLMPEPYRSRHDSHLTRYLSGGTGAIIGIGREVEGQRADGDVFPMRLAVSEFTHGDETLFTGIASDLSAFKEVEGASRRFQLTLDQVHDGVFIFDPDSLLFTYVNAAATGQVGYSCEELYGMTLLDINPFFTENILQEVMAPLRYGERQSLTFSTVHKRADGAHVPVEILLQYVVPEYEAPRFVAVVRDISDRVEAENALRESDERLRLSQSFANVGTWDWNIKTGDLFWSERIGPLFGYEEGELETTYENFLSAVHPDDRQAVIDAVNACIDTGAEYSIEHRCVWPNGQVHWMLERGDVIRDKNGEPLRMLGVVQDITQLKQVQTDLLAAKDEAERANRAKSDFLSSMSHELRTPLNAIMGFAQLFNYDISASEQQRQVAREIYQAGKHLRILVDDILDLAKIEAGQFQVSLEPLAIPPLVEECRKLVLPLADKHGVRLDLRPEHCRDLAVLADQTRLKQVILNLLSNAIKYNYREGAVTLSCSRHDEDYVRISVRDTGVGIAPQDIKHLFKPFSRLVSDQSYIEGSGIGLSITKQFVELMQGDIGVESEPGKGSTFWVDLALARPTEQSAGVAENAAGAAQVAAYGTCNVTGVRILVVEDNPTNRTVFQHQLQALGYSPEIVGSPREVPARLKNSPYDLILTDIHMPEMDGYELVQYIRAREQETSTYTPVIAVTANALPGERDRCLKAGMDDYIPKPVDMEVLRHTLCYWLGGREPPPASDQDLAYAATGNAEGSVNLARLAALVGGELRQQRAIINNFVETLPETLAAIHAAFHKPDAGALYFWAHRFKSSAAAVGAESLAQMCQTLEDFAEEQEWDGIASLVGELDSQVQRVVKDLKAALMDFDLRRVPQTAYAADALDIGLALVVDDDPVILCALEAALRGVGVAEVLTAKSAADALRLMDKHQPDIEVVLCDLNMPVMDGVEYLRHLVARNYRGAIVLLSGEDSRILASARNLADAHSFQFVAAIPKPVAQARLAEVLSGIQPRQQRAARRAQSEISLDELQGAITRDEFVVYYQPKIDAFSRRLVGVESLVRWQHPQKGFIMPDRFIPLAEDNGLIDELTDLVLDKAFAQLKQWRARGMAMSVSINIAVGTIGRRLDFPERVMSCLERYELAPQDVILELTEGGLMKDIAATLDALVRLRLKGITLSIDDFGTGYSSFKQLQGIPFSELKIDKEFVMNASGDAASRAILESSVLLGQKLGMTLVAEGVESETDWALLRELGCHMVQGFYIARPMPGEQLEAWHAEWSAQPGPGAS</sequence>
<evidence type="ECO:0000256" key="7">
    <source>
        <dbReference type="ARBA" id="ARBA00022679"/>
    </source>
</evidence>
<comment type="catalytic activity">
    <reaction evidence="1">
        <text>ATP + protein L-histidine = ADP + protein N-phospho-L-histidine.</text>
        <dbReference type="EC" id="2.7.13.3"/>
    </reaction>
</comment>
<dbReference type="Gene3D" id="3.30.565.10">
    <property type="entry name" value="Histidine kinase-like ATPase, C-terminal domain"/>
    <property type="match status" value="1"/>
</dbReference>
<dbReference type="InterPro" id="IPR011006">
    <property type="entry name" value="CheY-like_superfamily"/>
</dbReference>
<dbReference type="Proteomes" id="UP000055136">
    <property type="component" value="Chromosome"/>
</dbReference>
<dbReference type="GO" id="GO:0006355">
    <property type="term" value="P:regulation of DNA-templated transcription"/>
    <property type="evidence" value="ECO:0007669"/>
    <property type="project" value="InterPro"/>
</dbReference>
<dbReference type="SUPFAM" id="SSF55874">
    <property type="entry name" value="ATPase domain of HSP90 chaperone/DNA topoisomerase II/histidine kinase"/>
    <property type="match status" value="1"/>
</dbReference>
<feature type="modified residue" description="4-aspartylphosphate" evidence="18">
    <location>
        <position position="872"/>
    </location>
</feature>
<feature type="domain" description="Response regulatory" evidence="20">
    <location>
        <begin position="823"/>
        <end position="941"/>
    </location>
</feature>
<dbReference type="SUPFAM" id="SSF141868">
    <property type="entry name" value="EAL domain-like"/>
    <property type="match status" value="1"/>
</dbReference>
<dbReference type="InterPro" id="IPR035965">
    <property type="entry name" value="PAS-like_dom_sf"/>
</dbReference>
<evidence type="ECO:0000259" key="23">
    <source>
        <dbReference type="PROSITE" id="PS50883"/>
    </source>
</evidence>
<dbReference type="PROSITE" id="PS50113">
    <property type="entry name" value="PAC"/>
    <property type="match status" value="2"/>
</dbReference>
<keyword evidence="13" id="KW-0902">Two-component regulatory system</keyword>
<feature type="modified residue" description="Phosphohistidine" evidence="17">
    <location>
        <position position="1017"/>
    </location>
</feature>
<feature type="domain" description="PAS" evidence="21">
    <location>
        <begin position="455"/>
        <end position="502"/>
    </location>
</feature>
<evidence type="ECO:0000256" key="1">
    <source>
        <dbReference type="ARBA" id="ARBA00000085"/>
    </source>
</evidence>
<dbReference type="Gene3D" id="3.30.450.20">
    <property type="entry name" value="PAS domain"/>
    <property type="match status" value="3"/>
</dbReference>
<evidence type="ECO:0000259" key="19">
    <source>
        <dbReference type="PROSITE" id="PS50109"/>
    </source>
</evidence>
<dbReference type="PROSITE" id="PS50112">
    <property type="entry name" value="PAS"/>
    <property type="match status" value="3"/>
</dbReference>
<evidence type="ECO:0000256" key="4">
    <source>
        <dbReference type="ARBA" id="ARBA00022475"/>
    </source>
</evidence>
<evidence type="ECO:0000256" key="16">
    <source>
        <dbReference type="ARBA" id="ARBA00070616"/>
    </source>
</evidence>
<dbReference type="InterPro" id="IPR004358">
    <property type="entry name" value="Sig_transdc_His_kin-like_C"/>
</dbReference>
<dbReference type="InterPro" id="IPR008207">
    <property type="entry name" value="Sig_transdc_His_kin_Hpt_dom"/>
</dbReference>
<proteinExistence type="predicted"/>
<evidence type="ECO:0000256" key="3">
    <source>
        <dbReference type="ARBA" id="ARBA00012438"/>
    </source>
</evidence>
<evidence type="ECO:0000259" key="20">
    <source>
        <dbReference type="PROSITE" id="PS50110"/>
    </source>
</evidence>
<dbReference type="CDD" id="cd01948">
    <property type="entry name" value="EAL"/>
    <property type="match status" value="1"/>
</dbReference>
<dbReference type="Gene3D" id="3.20.20.450">
    <property type="entry name" value="EAL domain"/>
    <property type="match status" value="1"/>
</dbReference>
<dbReference type="EMBL" id="CP013099">
    <property type="protein sequence ID" value="ALP52489.1"/>
    <property type="molecule type" value="Genomic_DNA"/>
</dbReference>
<dbReference type="SMART" id="SM00091">
    <property type="entry name" value="PAS"/>
    <property type="match status" value="3"/>
</dbReference>
<evidence type="ECO:0000256" key="14">
    <source>
        <dbReference type="ARBA" id="ARBA00023136"/>
    </source>
</evidence>
<dbReference type="CDD" id="cd00130">
    <property type="entry name" value="PAS"/>
    <property type="match status" value="3"/>
</dbReference>
<dbReference type="InterPro" id="IPR000700">
    <property type="entry name" value="PAS-assoc_C"/>
</dbReference>
<dbReference type="SMART" id="SM00448">
    <property type="entry name" value="REC"/>
    <property type="match status" value="2"/>
</dbReference>
<evidence type="ECO:0000256" key="5">
    <source>
        <dbReference type="ARBA" id="ARBA00022519"/>
    </source>
</evidence>
<evidence type="ECO:0000256" key="18">
    <source>
        <dbReference type="PROSITE-ProRule" id="PRU00169"/>
    </source>
</evidence>
<feature type="domain" description="Histidine kinase" evidence="19">
    <location>
        <begin position="575"/>
        <end position="793"/>
    </location>
</feature>
<evidence type="ECO:0000313" key="26">
    <source>
        <dbReference type="Proteomes" id="UP000055136"/>
    </source>
</evidence>
<comment type="function">
    <text evidence="15">Putative oxygen sensor; modulates the activity of FixJ, a transcriptional activator of nitrogen fixation fixK gene. FixL probably acts as a kinase that phosphorylates FixJ.</text>
</comment>
<protein>
    <recommendedName>
        <fullName evidence="16">Sensor protein FixL</fullName>
        <ecNumber evidence="3">2.7.13.3</ecNumber>
    </recommendedName>
</protein>
<dbReference type="Pfam" id="PF00563">
    <property type="entry name" value="EAL"/>
    <property type="match status" value="1"/>
</dbReference>
<dbReference type="CDD" id="cd00088">
    <property type="entry name" value="HPT"/>
    <property type="match status" value="1"/>
</dbReference>
<evidence type="ECO:0000256" key="17">
    <source>
        <dbReference type="PROSITE-ProRule" id="PRU00110"/>
    </source>
</evidence>
<keyword evidence="12" id="KW-1133">Transmembrane helix</keyword>
<dbReference type="InterPro" id="IPR001633">
    <property type="entry name" value="EAL_dom"/>
</dbReference>
<feature type="domain" description="EAL" evidence="23">
    <location>
        <begin position="1228"/>
        <end position="1482"/>
    </location>
</feature>
<dbReference type="InterPro" id="IPR003594">
    <property type="entry name" value="HATPase_dom"/>
</dbReference>
<keyword evidence="14" id="KW-0472">Membrane</keyword>
<dbReference type="Pfam" id="PF00072">
    <property type="entry name" value="Response_reg"/>
    <property type="match status" value="2"/>
</dbReference>
<dbReference type="GO" id="GO:0000155">
    <property type="term" value="F:phosphorelay sensor kinase activity"/>
    <property type="evidence" value="ECO:0007669"/>
    <property type="project" value="InterPro"/>
</dbReference>
<evidence type="ECO:0000256" key="9">
    <source>
        <dbReference type="ARBA" id="ARBA00022741"/>
    </source>
</evidence>
<keyword evidence="10" id="KW-0418">Kinase</keyword>
<feature type="domain" description="PAS" evidence="21">
    <location>
        <begin position="179"/>
        <end position="249"/>
    </location>
</feature>
<keyword evidence="6 18" id="KW-0597">Phosphoprotein</keyword>
<evidence type="ECO:0000256" key="12">
    <source>
        <dbReference type="ARBA" id="ARBA00022989"/>
    </source>
</evidence>
<dbReference type="PROSITE" id="PS50110">
    <property type="entry name" value="RESPONSE_REGULATORY"/>
    <property type="match status" value="2"/>
</dbReference>
<dbReference type="InterPro" id="IPR036890">
    <property type="entry name" value="HATPase_C_sf"/>
</dbReference>
<gene>
    <name evidence="25" type="ORF">Tel_04625</name>
</gene>
<dbReference type="STRING" id="1748243.Tel_04625"/>
<dbReference type="InterPro" id="IPR003661">
    <property type="entry name" value="HisK_dim/P_dom"/>
</dbReference>
<dbReference type="SUPFAM" id="SSF47384">
    <property type="entry name" value="Homodimeric domain of signal transducing histidine kinase"/>
    <property type="match status" value="1"/>
</dbReference>
<dbReference type="Pfam" id="PF00989">
    <property type="entry name" value="PAS"/>
    <property type="match status" value="2"/>
</dbReference>
<dbReference type="InterPro" id="IPR036097">
    <property type="entry name" value="HisK_dim/P_sf"/>
</dbReference>
<dbReference type="InterPro" id="IPR013767">
    <property type="entry name" value="PAS_fold"/>
</dbReference>
<keyword evidence="5" id="KW-0997">Cell inner membrane</keyword>
<evidence type="ECO:0000256" key="2">
    <source>
        <dbReference type="ARBA" id="ARBA00004429"/>
    </source>
</evidence>
<dbReference type="InterPro" id="IPR013655">
    <property type="entry name" value="PAS_fold_3"/>
</dbReference>
<dbReference type="SMART" id="SM00388">
    <property type="entry name" value="HisKA"/>
    <property type="match status" value="1"/>
</dbReference>
<dbReference type="SMART" id="SM00387">
    <property type="entry name" value="HATPase_c"/>
    <property type="match status" value="1"/>
</dbReference>
<dbReference type="InterPro" id="IPR001610">
    <property type="entry name" value="PAC"/>
</dbReference>
<dbReference type="CDD" id="cd16922">
    <property type="entry name" value="HATPase_EvgS-ArcB-TorS-like"/>
    <property type="match status" value="1"/>
</dbReference>
<dbReference type="PRINTS" id="PR00344">
    <property type="entry name" value="BCTRLSENSOR"/>
</dbReference>
<reference evidence="25" key="1">
    <citation type="submission" date="2015-10" db="EMBL/GenBank/DDBJ databases">
        <title>Description of Candidatus Tenderia electrophaga gen. nov, sp. nov., an Uncultivated Electroautotroph from a Biocathode Enrichment.</title>
        <authorList>
            <person name="Eddie B.J."/>
            <person name="Malanoski A.P."/>
            <person name="Wang Z."/>
            <person name="Hall R.J."/>
            <person name="Oh S.D."/>
            <person name="Heiner C."/>
            <person name="Lin B."/>
            <person name="Strycharz-Glaven S.M."/>
        </authorList>
    </citation>
    <scope>NUCLEOTIDE SEQUENCE [LARGE SCALE GENOMIC DNA]</scope>
    <source>
        <strain evidence="25">NRL1</strain>
    </source>
</reference>